<keyword evidence="1" id="KW-0472">Membrane</keyword>
<dbReference type="RefSeq" id="WP_137685569.1">
    <property type="nucleotide sequence ID" value="NZ_BIXZ01000020.1"/>
</dbReference>
<dbReference type="Pfam" id="PF26041">
    <property type="entry name" value="DUF8011"/>
    <property type="match status" value="1"/>
</dbReference>
<dbReference type="AlphaFoldDB" id="A0A4C2ER27"/>
<dbReference type="InterPro" id="IPR058324">
    <property type="entry name" value="DUF8011"/>
</dbReference>
<organism evidence="2 3">
    <name type="scientific">Haloarcula mannanilytica</name>
    <dbReference type="NCBI Taxonomy" id="2509225"/>
    <lineage>
        <taxon>Archaea</taxon>
        <taxon>Methanobacteriati</taxon>
        <taxon>Methanobacteriota</taxon>
        <taxon>Stenosarchaea group</taxon>
        <taxon>Halobacteria</taxon>
        <taxon>Halobacteriales</taxon>
        <taxon>Haloarculaceae</taxon>
        <taxon>Haloarcula</taxon>
    </lineage>
</organism>
<accession>A0A4C2ER27</accession>
<keyword evidence="3" id="KW-1185">Reference proteome</keyword>
<gene>
    <name evidence="2" type="ORF">Harman_41320</name>
</gene>
<proteinExistence type="predicted"/>
<reference evidence="2 3" key="1">
    <citation type="submission" date="2019-02" db="EMBL/GenBank/DDBJ databases">
        <title>Haloarcula mannanilyticum sp. nov., a mannan degrading haloarchaeon isolated from commercial salt.</title>
        <authorList>
            <person name="Enomoto S."/>
            <person name="Shimane Y."/>
            <person name="Kamekura M."/>
            <person name="Ito T."/>
            <person name="Moriya O."/>
            <person name="Ihara K."/>
            <person name="Takahashi-Ando N."/>
            <person name="Fukushima Y."/>
            <person name="Yoshida Y."/>
            <person name="Usama R."/>
            <person name="Takai K."/>
            <person name="Minegishi H."/>
        </authorList>
    </citation>
    <scope>NUCLEOTIDE SEQUENCE [LARGE SCALE GENOMIC DNA]</scope>
    <source>
        <strain evidence="2 3">MD130-1</strain>
    </source>
</reference>
<keyword evidence="1" id="KW-0812">Transmembrane</keyword>
<feature type="transmembrane region" description="Helical" evidence="1">
    <location>
        <begin position="78"/>
        <end position="96"/>
    </location>
</feature>
<evidence type="ECO:0000313" key="2">
    <source>
        <dbReference type="EMBL" id="GCF16197.1"/>
    </source>
</evidence>
<feature type="transmembrane region" description="Helical" evidence="1">
    <location>
        <begin position="21"/>
        <end position="42"/>
    </location>
</feature>
<protein>
    <submittedName>
        <fullName evidence="2">Uncharacterized protein</fullName>
    </submittedName>
</protein>
<dbReference type="Proteomes" id="UP000304382">
    <property type="component" value="Unassembled WGS sequence"/>
</dbReference>
<feature type="transmembrane region" description="Helical" evidence="1">
    <location>
        <begin position="48"/>
        <end position="66"/>
    </location>
</feature>
<evidence type="ECO:0000256" key="1">
    <source>
        <dbReference type="SAM" id="Phobius"/>
    </source>
</evidence>
<dbReference type="EMBL" id="BIXZ01000020">
    <property type="protein sequence ID" value="GCF16197.1"/>
    <property type="molecule type" value="Genomic_DNA"/>
</dbReference>
<sequence length="106" mass="12130">MNFEKLREYPVVGDTIFAEPVGGLYGWAFFAFTLLFTLWMLIDRGYKVGLLAGGGLLLISVPNVLAKRHYRLCVALRIVGIVYYVALWWAIFVFFPDAPTFFEGNW</sequence>
<keyword evidence="1" id="KW-1133">Transmembrane helix</keyword>
<name>A0A4C2ER27_9EURY</name>
<comment type="caution">
    <text evidence="2">The sequence shown here is derived from an EMBL/GenBank/DDBJ whole genome shotgun (WGS) entry which is preliminary data.</text>
</comment>
<evidence type="ECO:0000313" key="3">
    <source>
        <dbReference type="Proteomes" id="UP000304382"/>
    </source>
</evidence>